<dbReference type="InterPro" id="IPR052336">
    <property type="entry name" value="MlaD_Phospholipid_Transporter"/>
</dbReference>
<evidence type="ECO:0000313" key="2">
    <source>
        <dbReference type="EMBL" id="BDT99563.1"/>
    </source>
</evidence>
<dbReference type="PANTHER" id="PTHR33371">
    <property type="entry name" value="INTERMEMBRANE PHOSPHOLIPID TRANSPORT SYSTEM BINDING PROTEIN MLAD-RELATED"/>
    <property type="match status" value="1"/>
</dbReference>
<sequence length="339" mass="36862">MRTPRAAALRLLLLLLVVIAVVTAVVQTIRRPVGGETISYHAEFGDVFGLQQNADVRLRGVQVGKVTAISLTPEHRATVRFTLLSRYRLRSTDRIAVRFQNLTGQRYLAVTATEEPGPFLDPAEPVRNTVDSFDITTVFNGLRPLLREADPQVYNRFAADLVAMIEGSGGDVAPLLRDFAALTAYAEDRTAVIATIVANLDAVALRLRGRSANLENVLRVFHSIFMPVASRMEEFLSLMDKGSVEMSEIVRSAEALARLLLGARDSSDALTERIRQAIPDTTAAVRALSALPGLLEGLNALIPRSEPSRQCANGTFAVPITAAVLLHGRPLTVCEGSRR</sequence>
<keyword evidence="3" id="KW-1185">Reference proteome</keyword>
<gene>
    <name evidence="2" type="ORF">IFM12276_25920</name>
</gene>
<proteinExistence type="predicted"/>
<accession>A0ABN6U346</accession>
<dbReference type="Proteomes" id="UP001317870">
    <property type="component" value="Chromosome"/>
</dbReference>
<evidence type="ECO:0000259" key="1">
    <source>
        <dbReference type="Pfam" id="PF02470"/>
    </source>
</evidence>
<feature type="domain" description="Mce/MlaD" evidence="1">
    <location>
        <begin position="37"/>
        <end position="111"/>
    </location>
</feature>
<dbReference type="EMBL" id="AP026978">
    <property type="protein sequence ID" value="BDT99563.1"/>
    <property type="molecule type" value="Genomic_DNA"/>
</dbReference>
<organism evidence="2 3">
    <name type="scientific">Nocardia sputorum</name>
    <dbReference type="NCBI Taxonomy" id="2984338"/>
    <lineage>
        <taxon>Bacteria</taxon>
        <taxon>Bacillati</taxon>
        <taxon>Actinomycetota</taxon>
        <taxon>Actinomycetes</taxon>
        <taxon>Mycobacteriales</taxon>
        <taxon>Nocardiaceae</taxon>
        <taxon>Nocardia</taxon>
    </lineage>
</organism>
<dbReference type="PANTHER" id="PTHR33371:SF17">
    <property type="entry name" value="MCE-FAMILY PROTEIN MCE1B"/>
    <property type="match status" value="1"/>
</dbReference>
<dbReference type="RefSeq" id="WP_281879721.1">
    <property type="nucleotide sequence ID" value="NZ_AP026978.1"/>
</dbReference>
<dbReference type="Pfam" id="PF02470">
    <property type="entry name" value="MlaD"/>
    <property type="match status" value="1"/>
</dbReference>
<protein>
    <submittedName>
        <fullName evidence="2">Mce family protein</fullName>
    </submittedName>
</protein>
<dbReference type="InterPro" id="IPR003399">
    <property type="entry name" value="Mce/MlaD"/>
</dbReference>
<reference evidence="2 3" key="1">
    <citation type="submission" date="2022-11" db="EMBL/GenBank/DDBJ databases">
        <title>Genome Sequencing of Nocardia sp. ON39_IFM12276 and assembly.</title>
        <authorList>
            <person name="Shimojima M."/>
            <person name="Toyokawa M."/>
            <person name="Uesaka K."/>
        </authorList>
    </citation>
    <scope>NUCLEOTIDE SEQUENCE [LARGE SCALE GENOMIC DNA]</scope>
    <source>
        <strain evidence="2 3">IFM 12276</strain>
    </source>
</reference>
<evidence type="ECO:0000313" key="3">
    <source>
        <dbReference type="Proteomes" id="UP001317870"/>
    </source>
</evidence>
<name>A0ABN6U346_9NOCA</name>